<feature type="compositionally biased region" description="Acidic residues" evidence="1">
    <location>
        <begin position="1"/>
        <end position="16"/>
    </location>
</feature>
<evidence type="ECO:0000256" key="1">
    <source>
        <dbReference type="SAM" id="MobiDB-lite"/>
    </source>
</evidence>
<name>A0A7X1NNB9_9MICC</name>
<protein>
    <submittedName>
        <fullName evidence="2">Uncharacterized protein</fullName>
    </submittedName>
</protein>
<dbReference type="EMBL" id="VJXX01000001">
    <property type="protein sequence ID" value="MPY10021.1"/>
    <property type="molecule type" value="Genomic_DNA"/>
</dbReference>
<gene>
    <name evidence="2" type="ORF">FNH21_04700</name>
</gene>
<accession>A0A7X1NNB9</accession>
<evidence type="ECO:0000313" key="3">
    <source>
        <dbReference type="Proteomes" id="UP000326464"/>
    </source>
</evidence>
<dbReference type="Proteomes" id="UP000326464">
    <property type="component" value="Unassembled WGS sequence"/>
</dbReference>
<organism evidence="2 3">
    <name type="scientific">Arthrobacter bussei</name>
    <dbReference type="NCBI Taxonomy" id="2594179"/>
    <lineage>
        <taxon>Bacteria</taxon>
        <taxon>Bacillati</taxon>
        <taxon>Actinomycetota</taxon>
        <taxon>Actinomycetes</taxon>
        <taxon>Micrococcales</taxon>
        <taxon>Micrococcaceae</taxon>
        <taxon>Arthrobacter</taxon>
    </lineage>
</organism>
<feature type="region of interest" description="Disordered" evidence="1">
    <location>
        <begin position="1"/>
        <end position="40"/>
    </location>
</feature>
<feature type="region of interest" description="Disordered" evidence="1">
    <location>
        <begin position="55"/>
        <end position="91"/>
    </location>
</feature>
<sequence length="91" mass="9797">MADINEEFPTLDDLNPDNDALPRPSPRTHGKSDDHVDDDALALATEREEVALGLKDYVPDDVPDATDPLPPEAAPEADLAQRGLLEDPGRG</sequence>
<comment type="caution">
    <text evidence="2">The sequence shown here is derived from an EMBL/GenBank/DDBJ whole genome shotgun (WGS) entry which is preliminary data.</text>
</comment>
<reference evidence="3" key="1">
    <citation type="submission" date="2019-07" db="EMBL/GenBank/DDBJ databases">
        <title>Arthrobacter KR32 sp. nov., isolated from mountain cheese made of cows milk.</title>
        <authorList>
            <person name="Flegler A."/>
        </authorList>
    </citation>
    <scope>NUCLEOTIDE SEQUENCE [LARGE SCALE GENOMIC DNA]</scope>
    <source>
        <strain evidence="3">KR32</strain>
    </source>
</reference>
<evidence type="ECO:0000313" key="2">
    <source>
        <dbReference type="EMBL" id="MPY10021.1"/>
    </source>
</evidence>
<proteinExistence type="predicted"/>
<dbReference type="RefSeq" id="WP_152812652.1">
    <property type="nucleotide sequence ID" value="NZ_VJXX01000001.1"/>
</dbReference>
<keyword evidence="3" id="KW-1185">Reference proteome</keyword>
<dbReference type="AlphaFoldDB" id="A0A7X1NNB9"/>